<dbReference type="InterPro" id="IPR012677">
    <property type="entry name" value="Nucleotide-bd_a/b_plait_sf"/>
</dbReference>
<dbReference type="GO" id="GO:0003723">
    <property type="term" value="F:RNA binding"/>
    <property type="evidence" value="ECO:0007669"/>
    <property type="project" value="UniProtKB-UniRule"/>
</dbReference>
<dbReference type="Proteomes" id="UP000095751">
    <property type="component" value="Unassembled WGS sequence"/>
</dbReference>
<sequence length="264" mass="29446">MRLTLLTLSLFASLVSPCGAWTSSTNAVAFSTRQQQQQRHSSRLQMAIDYNDPVVAEEFNNVQSLTWEEIEEELNKSGIRAPPAMNDMELKLMLVEVRLQFAGKLENGKPKQRPTKFSSAFEEAMWTKPAFVAFYDKFEELADHNSQNVVKEYMNDPEMAKQRYATSYAVLIADCETALNAPPPVNSPTLIFSGFPANMGESALKMTLEAVGPIAEIECTEDTDFPVLKGKVTFEDLESAKKAVEQYNGMDMGMGTLLEMTSIN</sequence>
<evidence type="ECO:0000313" key="5">
    <source>
        <dbReference type="Proteomes" id="UP000095751"/>
    </source>
</evidence>
<accession>A0A1E7FEI5</accession>
<dbReference type="Gene3D" id="3.30.70.330">
    <property type="match status" value="1"/>
</dbReference>
<dbReference type="SUPFAM" id="SSF54928">
    <property type="entry name" value="RNA-binding domain, RBD"/>
    <property type="match status" value="1"/>
</dbReference>
<feature type="chain" id="PRO_5009192993" description="RRM domain-containing protein" evidence="2">
    <location>
        <begin position="21"/>
        <end position="264"/>
    </location>
</feature>
<reference evidence="4 5" key="1">
    <citation type="submission" date="2016-09" db="EMBL/GenBank/DDBJ databases">
        <title>Extensive genetic diversity and differential bi-allelic expression allows diatom success in the polar Southern Ocean.</title>
        <authorList>
            <consortium name="DOE Joint Genome Institute"/>
            <person name="Mock T."/>
            <person name="Otillar R.P."/>
            <person name="Strauss J."/>
            <person name="Dupont C."/>
            <person name="Frickenhaus S."/>
            <person name="Maumus F."/>
            <person name="Mcmullan M."/>
            <person name="Sanges R."/>
            <person name="Schmutz J."/>
            <person name="Toseland A."/>
            <person name="Valas R."/>
            <person name="Veluchamy A."/>
            <person name="Ward B.J."/>
            <person name="Allen A."/>
            <person name="Barry K."/>
            <person name="Falciatore A."/>
            <person name="Ferrante M."/>
            <person name="Fortunato A.E."/>
            <person name="Gloeckner G."/>
            <person name="Gruber A."/>
            <person name="Hipkin R."/>
            <person name="Janech M."/>
            <person name="Kroth P."/>
            <person name="Leese F."/>
            <person name="Lindquist E."/>
            <person name="Lyon B.R."/>
            <person name="Martin J."/>
            <person name="Mayer C."/>
            <person name="Parker M."/>
            <person name="Quesneville H."/>
            <person name="Raymond J."/>
            <person name="Uhlig C."/>
            <person name="Valentin K.U."/>
            <person name="Worden A.Z."/>
            <person name="Armbrust E.V."/>
            <person name="Bowler C."/>
            <person name="Green B."/>
            <person name="Moulton V."/>
            <person name="Van Oosterhout C."/>
            <person name="Grigoriev I."/>
        </authorList>
    </citation>
    <scope>NUCLEOTIDE SEQUENCE [LARGE SCALE GENOMIC DNA]</scope>
    <source>
        <strain evidence="4 5">CCMP1102</strain>
    </source>
</reference>
<keyword evidence="1" id="KW-0694">RNA-binding</keyword>
<evidence type="ECO:0000256" key="1">
    <source>
        <dbReference type="PROSITE-ProRule" id="PRU00176"/>
    </source>
</evidence>
<dbReference type="OrthoDB" id="37983at2759"/>
<feature type="signal peptide" evidence="2">
    <location>
        <begin position="1"/>
        <end position="20"/>
    </location>
</feature>
<dbReference type="InterPro" id="IPR035979">
    <property type="entry name" value="RBD_domain_sf"/>
</dbReference>
<dbReference type="PROSITE" id="PS50102">
    <property type="entry name" value="RRM"/>
    <property type="match status" value="1"/>
</dbReference>
<protein>
    <recommendedName>
        <fullName evidence="3">RRM domain-containing protein</fullName>
    </recommendedName>
</protein>
<evidence type="ECO:0000256" key="2">
    <source>
        <dbReference type="SAM" id="SignalP"/>
    </source>
</evidence>
<dbReference type="AlphaFoldDB" id="A0A1E7FEI5"/>
<proteinExistence type="predicted"/>
<evidence type="ECO:0000313" key="4">
    <source>
        <dbReference type="EMBL" id="OEU16544.1"/>
    </source>
</evidence>
<evidence type="ECO:0000259" key="3">
    <source>
        <dbReference type="PROSITE" id="PS50102"/>
    </source>
</evidence>
<dbReference type="InterPro" id="IPR000504">
    <property type="entry name" value="RRM_dom"/>
</dbReference>
<dbReference type="InParanoid" id="A0A1E7FEI5"/>
<dbReference type="CDD" id="cd00590">
    <property type="entry name" value="RRM_SF"/>
    <property type="match status" value="1"/>
</dbReference>
<keyword evidence="5" id="KW-1185">Reference proteome</keyword>
<keyword evidence="2" id="KW-0732">Signal</keyword>
<dbReference type="Pfam" id="PF00076">
    <property type="entry name" value="RRM_1"/>
    <property type="match status" value="1"/>
</dbReference>
<dbReference type="SMART" id="SM00360">
    <property type="entry name" value="RRM"/>
    <property type="match status" value="1"/>
</dbReference>
<gene>
    <name evidence="4" type="ORF">FRACYDRAFT_269035</name>
</gene>
<name>A0A1E7FEI5_9STRA</name>
<dbReference type="KEGG" id="fcy:FRACYDRAFT_269035"/>
<dbReference type="EMBL" id="KV784358">
    <property type="protein sequence ID" value="OEU16544.1"/>
    <property type="molecule type" value="Genomic_DNA"/>
</dbReference>
<organism evidence="4 5">
    <name type="scientific">Fragilariopsis cylindrus CCMP1102</name>
    <dbReference type="NCBI Taxonomy" id="635003"/>
    <lineage>
        <taxon>Eukaryota</taxon>
        <taxon>Sar</taxon>
        <taxon>Stramenopiles</taxon>
        <taxon>Ochrophyta</taxon>
        <taxon>Bacillariophyta</taxon>
        <taxon>Bacillariophyceae</taxon>
        <taxon>Bacillariophycidae</taxon>
        <taxon>Bacillariales</taxon>
        <taxon>Bacillariaceae</taxon>
        <taxon>Fragilariopsis</taxon>
    </lineage>
</organism>
<feature type="domain" description="RRM" evidence="3">
    <location>
        <begin position="188"/>
        <end position="264"/>
    </location>
</feature>